<dbReference type="SUPFAM" id="SSF53323">
    <property type="entry name" value="Pyruvate-ferredoxin oxidoreductase, PFOR, domain III"/>
    <property type="match status" value="1"/>
</dbReference>
<dbReference type="PANTHER" id="PTHR43366:SF1">
    <property type="entry name" value="PYRUVATE SYNTHASE SUBUNIT PORC"/>
    <property type="match status" value="1"/>
</dbReference>
<reference evidence="4" key="1">
    <citation type="journal article" date="2019" name="Int. J. Syst. Evol. Microbiol.">
        <title>The Global Catalogue of Microorganisms (GCM) 10K type strain sequencing project: providing services to taxonomists for standard genome sequencing and annotation.</title>
        <authorList>
            <consortium name="The Broad Institute Genomics Platform"/>
            <consortium name="The Broad Institute Genome Sequencing Center for Infectious Disease"/>
            <person name="Wu L."/>
            <person name="Ma J."/>
        </authorList>
    </citation>
    <scope>NUCLEOTIDE SEQUENCE [LARGE SCALE GENOMIC DNA]</scope>
    <source>
        <strain evidence="4">JCM 17326</strain>
    </source>
</reference>
<evidence type="ECO:0000313" key="3">
    <source>
        <dbReference type="EMBL" id="GAA3560102.1"/>
    </source>
</evidence>
<comment type="caution">
    <text evidence="3">The sequence shown here is derived from an EMBL/GenBank/DDBJ whole genome shotgun (WGS) entry which is preliminary data.</text>
</comment>
<name>A0ABP6X2W7_9ACTN</name>
<evidence type="ECO:0000313" key="4">
    <source>
        <dbReference type="Proteomes" id="UP001500630"/>
    </source>
</evidence>
<dbReference type="InterPro" id="IPR011894">
    <property type="entry name" value="PorC_KorC"/>
</dbReference>
<dbReference type="Gene3D" id="3.40.920.10">
    <property type="entry name" value="Pyruvate-ferredoxin oxidoreductase, PFOR, domain III"/>
    <property type="match status" value="1"/>
</dbReference>
<accession>A0ABP6X2W7</accession>
<dbReference type="InterPro" id="IPR051626">
    <property type="entry name" value="Oxidoreductase_gamma_subunit"/>
</dbReference>
<dbReference type="Proteomes" id="UP001500630">
    <property type="component" value="Unassembled WGS sequence"/>
</dbReference>
<dbReference type="InterPro" id="IPR002869">
    <property type="entry name" value="Pyrv_flavodox_OxRed_cen"/>
</dbReference>
<keyword evidence="3" id="KW-0670">Pyruvate</keyword>
<dbReference type="RefSeq" id="WP_345564599.1">
    <property type="nucleotide sequence ID" value="NZ_BAABDQ010000009.1"/>
</dbReference>
<feature type="domain" description="Pyruvate/ketoisovalerate oxidoreductase catalytic" evidence="2">
    <location>
        <begin position="11"/>
        <end position="170"/>
    </location>
</feature>
<evidence type="ECO:0000256" key="1">
    <source>
        <dbReference type="ARBA" id="ARBA00023002"/>
    </source>
</evidence>
<dbReference type="InterPro" id="IPR019752">
    <property type="entry name" value="Pyrv/ketoisovalerate_OxRed_cat"/>
</dbReference>
<keyword evidence="1" id="KW-0560">Oxidoreductase</keyword>
<dbReference type="Pfam" id="PF01558">
    <property type="entry name" value="POR"/>
    <property type="match status" value="1"/>
</dbReference>
<protein>
    <submittedName>
        <fullName evidence="3">Pyruvate synthase subunit PorC</fullName>
    </submittedName>
</protein>
<keyword evidence="4" id="KW-1185">Reference proteome</keyword>
<proteinExistence type="predicted"/>
<gene>
    <name evidence="3" type="primary">porC</name>
    <name evidence="3" type="ORF">GCM10022419_045900</name>
</gene>
<organism evidence="3 4">
    <name type="scientific">Nonomuraea rosea</name>
    <dbReference type="NCBI Taxonomy" id="638574"/>
    <lineage>
        <taxon>Bacteria</taxon>
        <taxon>Bacillati</taxon>
        <taxon>Actinomycetota</taxon>
        <taxon>Actinomycetes</taxon>
        <taxon>Streptosporangiales</taxon>
        <taxon>Streptosporangiaceae</taxon>
        <taxon>Nonomuraea</taxon>
    </lineage>
</organism>
<dbReference type="EMBL" id="BAABDQ010000009">
    <property type="protein sequence ID" value="GAA3560102.1"/>
    <property type="molecule type" value="Genomic_DNA"/>
</dbReference>
<dbReference type="PANTHER" id="PTHR43366">
    <property type="entry name" value="PYRUVATE SYNTHASE SUBUNIT PORC"/>
    <property type="match status" value="1"/>
</dbReference>
<sequence length="180" mass="19120">MEFQTRIHGRGGQGVVTAAELLSVAAFLEDRYAQAFPTFGSERTGAPVVSFCRISDKPIRLREPITEPDAVIVQDATLLRQIDVLAGLRPHGHVLINSTRPADELGLTGWTVPASEIALRHVGRPVPNAALLGAFCALTGVLSLESVLAAIRATFPGPVAERNVAAASEACSYLREAVRA</sequence>
<evidence type="ECO:0000259" key="2">
    <source>
        <dbReference type="Pfam" id="PF01558"/>
    </source>
</evidence>
<dbReference type="NCBIfam" id="TIGR02175">
    <property type="entry name" value="PorC_KorC"/>
    <property type="match status" value="1"/>
</dbReference>